<dbReference type="InterPro" id="IPR036188">
    <property type="entry name" value="FAD/NAD-bd_sf"/>
</dbReference>
<dbReference type="GO" id="GO:0005737">
    <property type="term" value="C:cytoplasm"/>
    <property type="evidence" value="ECO:0007669"/>
    <property type="project" value="TreeGrafter"/>
</dbReference>
<dbReference type="InterPro" id="IPR016156">
    <property type="entry name" value="FAD/NAD-linked_Rdtase_dimer_sf"/>
</dbReference>
<dbReference type="SUPFAM" id="SSF55424">
    <property type="entry name" value="FAD/NAD-linked reductases, dimerisation (C-terminal) domain"/>
    <property type="match status" value="1"/>
</dbReference>
<dbReference type="GO" id="GO:0016651">
    <property type="term" value="F:oxidoreductase activity, acting on NAD(P)H"/>
    <property type="evidence" value="ECO:0007669"/>
    <property type="project" value="TreeGrafter"/>
</dbReference>
<evidence type="ECO:0000259" key="6">
    <source>
        <dbReference type="Pfam" id="PF14759"/>
    </source>
</evidence>
<dbReference type="Pfam" id="PF14759">
    <property type="entry name" value="Reductase_C"/>
    <property type="match status" value="1"/>
</dbReference>
<evidence type="ECO:0000256" key="2">
    <source>
        <dbReference type="ARBA" id="ARBA00022630"/>
    </source>
</evidence>
<evidence type="ECO:0000256" key="4">
    <source>
        <dbReference type="ARBA" id="ARBA00023002"/>
    </source>
</evidence>
<evidence type="ECO:0000256" key="1">
    <source>
        <dbReference type="ARBA" id="ARBA00001974"/>
    </source>
</evidence>
<keyword evidence="4" id="KW-0560">Oxidoreductase</keyword>
<dbReference type="Pfam" id="PF07992">
    <property type="entry name" value="Pyr_redox_2"/>
    <property type="match status" value="1"/>
</dbReference>
<dbReference type="EMBL" id="POAF01000013">
    <property type="protein sequence ID" value="RBL98649.1"/>
    <property type="molecule type" value="Genomic_DNA"/>
</dbReference>
<evidence type="ECO:0000256" key="3">
    <source>
        <dbReference type="ARBA" id="ARBA00022827"/>
    </source>
</evidence>
<reference evidence="7 8" key="1">
    <citation type="submission" date="2018-01" db="EMBL/GenBank/DDBJ databases">
        <title>Glutamicibacter soli strain NHPC-3 Whole genome sequence and assembly.</title>
        <authorList>
            <person name="Choudhury P."/>
            <person name="Gupta D."/>
            <person name="Sengupta K."/>
            <person name="Jawed A."/>
            <person name="Sultana N."/>
            <person name="Saha P."/>
        </authorList>
    </citation>
    <scope>NUCLEOTIDE SEQUENCE [LARGE SCALE GENOMIC DNA]</scope>
    <source>
        <strain evidence="7 8">NHPC-3</strain>
    </source>
</reference>
<dbReference type="SUPFAM" id="SSF51905">
    <property type="entry name" value="FAD/NAD(P)-binding domain"/>
    <property type="match status" value="1"/>
</dbReference>
<proteinExistence type="predicted"/>
<dbReference type="PRINTS" id="PR00368">
    <property type="entry name" value="FADPNR"/>
</dbReference>
<organism evidence="7 8">
    <name type="scientific">Glutamicibacter soli</name>
    <dbReference type="NCBI Taxonomy" id="453836"/>
    <lineage>
        <taxon>Bacteria</taxon>
        <taxon>Bacillati</taxon>
        <taxon>Actinomycetota</taxon>
        <taxon>Actinomycetes</taxon>
        <taxon>Micrococcales</taxon>
        <taxon>Micrococcaceae</taxon>
        <taxon>Glutamicibacter</taxon>
    </lineage>
</organism>
<dbReference type="AlphaFoldDB" id="A0A365Y8H9"/>
<sequence>MSTDGHLVIVGGGLAAAKSAEHLRLQGYTGPVTIFAGEDHLPYERPPFSKDYLQGKSEFDQALVHPKQWYAVNHVNVRQATSVVALDPVDKKLRTSAGDTVDWDTLILATGSAPRRLPLPGTDAQNVYYLRTVEDSTAIREHFGPGRRLVLIGGGWIGLEVAAAAQRAGTEVTILEGAAQPLLAVLGPEISPHFAKLHTDHGVNLRCSVKITEVATQNGRAAGVLLADGEVVPADAVVIGIGVAPQIELAQAAGLKTKNGVLVDSALQSSNPDIYAVGDIANHNHPALERRVRVEHWATALNQPAAVAASITGTRTEYTELPYFFSDQYDLGMEYIGHAPNGSYDRIIVRGDPSVREFMAFWVNAQNQVLACMNVNIWDVMDDFKALILSRKGVDPAKLADPSVPLGDLF</sequence>
<evidence type="ECO:0000313" key="8">
    <source>
        <dbReference type="Proteomes" id="UP000252167"/>
    </source>
</evidence>
<dbReference type="Gene3D" id="3.50.50.60">
    <property type="entry name" value="FAD/NAD(P)-binding domain"/>
    <property type="match status" value="2"/>
</dbReference>
<dbReference type="Proteomes" id="UP000252167">
    <property type="component" value="Unassembled WGS sequence"/>
</dbReference>
<evidence type="ECO:0000313" key="7">
    <source>
        <dbReference type="EMBL" id="RBL98649.1"/>
    </source>
</evidence>
<dbReference type="PANTHER" id="PTHR43557:SF2">
    <property type="entry name" value="RIESKE DOMAIN-CONTAINING PROTEIN-RELATED"/>
    <property type="match status" value="1"/>
</dbReference>
<dbReference type="InterPro" id="IPR023753">
    <property type="entry name" value="FAD/NAD-binding_dom"/>
</dbReference>
<dbReference type="Gene3D" id="3.30.390.30">
    <property type="match status" value="1"/>
</dbReference>
<gene>
    <name evidence="7" type="ORF">C1H84_17335</name>
</gene>
<comment type="caution">
    <text evidence="7">The sequence shown here is derived from an EMBL/GenBank/DDBJ whole genome shotgun (WGS) entry which is preliminary data.</text>
</comment>
<feature type="domain" description="Reductase C-terminal" evidence="6">
    <location>
        <begin position="323"/>
        <end position="409"/>
    </location>
</feature>
<name>A0A365Y8H9_9MICC</name>
<protein>
    <submittedName>
        <fullName evidence="7">FAD-dependent oxidoreductase</fullName>
    </submittedName>
</protein>
<feature type="domain" description="FAD/NAD(P)-binding" evidence="5">
    <location>
        <begin position="6"/>
        <end position="303"/>
    </location>
</feature>
<keyword evidence="8" id="KW-1185">Reference proteome</keyword>
<dbReference type="RefSeq" id="WP_113608132.1">
    <property type="nucleotide sequence ID" value="NZ_POAF01000013.1"/>
</dbReference>
<evidence type="ECO:0000259" key="5">
    <source>
        <dbReference type="Pfam" id="PF07992"/>
    </source>
</evidence>
<dbReference type="PANTHER" id="PTHR43557">
    <property type="entry name" value="APOPTOSIS-INDUCING FACTOR 1"/>
    <property type="match status" value="1"/>
</dbReference>
<comment type="cofactor">
    <cofactor evidence="1">
        <name>FAD</name>
        <dbReference type="ChEBI" id="CHEBI:57692"/>
    </cofactor>
</comment>
<dbReference type="InterPro" id="IPR050446">
    <property type="entry name" value="FAD-oxidoreductase/Apoptosis"/>
</dbReference>
<keyword evidence="2" id="KW-0285">Flavoprotein</keyword>
<dbReference type="PRINTS" id="PR00411">
    <property type="entry name" value="PNDRDTASEI"/>
</dbReference>
<keyword evidence="3" id="KW-0274">FAD</keyword>
<accession>A0A365Y8H9</accession>
<dbReference type="InterPro" id="IPR028202">
    <property type="entry name" value="Reductase_C"/>
</dbReference>